<keyword evidence="2" id="KW-1185">Reference proteome</keyword>
<protein>
    <submittedName>
        <fullName evidence="1">Uncharacterized protein</fullName>
    </submittedName>
</protein>
<name>U5DM81_9CHRO</name>
<sequence length="276" mass="30831">MGYHVTVNISNHTKEDVNYAESMHLYQGDIEHGPVRTIPAGSMNKRAFTGYASGSHEASGYVNYYFPGSSGCVMKINYGTETAVTGQTDGYETYTACVYVYCQTPNKYGFSAESAGYFVVMENAILISKKKGGYDMYTATLHIYPVGSQYLTPKEPKLANPIYYLLNKTNKWVHLRNYVNLHPYELTNGTTSIGPGDQRIILDGCPGTQFVSPYPALTYSIDEDRTFQFIPSRNTEGSTWVPPTISWPQNQGNYDISIQPIYSCADTYTLTLTEKN</sequence>
<proteinExistence type="predicted"/>
<dbReference type="EMBL" id="ASSJ01000042">
    <property type="protein sequence ID" value="ERN41689.1"/>
    <property type="molecule type" value="Genomic_DNA"/>
</dbReference>
<evidence type="ECO:0000313" key="2">
    <source>
        <dbReference type="Proteomes" id="UP000016960"/>
    </source>
</evidence>
<dbReference type="InParanoid" id="U5DM81"/>
<dbReference type="Proteomes" id="UP000016960">
    <property type="component" value="Unassembled WGS sequence"/>
</dbReference>
<accession>U5DM81</accession>
<comment type="caution">
    <text evidence="1">The sequence shown here is derived from an EMBL/GenBank/DDBJ whole genome shotgun (WGS) entry which is preliminary data.</text>
</comment>
<dbReference type="RefSeq" id="WP_022606444.1">
    <property type="nucleotide sequence ID" value="NZ_ASSJ01000042.1"/>
</dbReference>
<reference evidence="1 2" key="1">
    <citation type="submission" date="2013-05" db="EMBL/GenBank/DDBJ databases">
        <title>Draft genome sequence of Rubidibacter lacunae KORDI 51-2.</title>
        <authorList>
            <person name="Choi D.H."/>
            <person name="Noh J.H."/>
            <person name="Kwon K.-K."/>
            <person name="Lee J.-H."/>
            <person name="Ryu J.-Y."/>
        </authorList>
    </citation>
    <scope>NUCLEOTIDE SEQUENCE [LARGE SCALE GENOMIC DNA]</scope>
    <source>
        <strain evidence="1 2">KORDI 51-2</strain>
    </source>
</reference>
<evidence type="ECO:0000313" key="1">
    <source>
        <dbReference type="EMBL" id="ERN41689.1"/>
    </source>
</evidence>
<organism evidence="1 2">
    <name type="scientific">Rubidibacter lacunae KORDI 51-2</name>
    <dbReference type="NCBI Taxonomy" id="582515"/>
    <lineage>
        <taxon>Bacteria</taxon>
        <taxon>Bacillati</taxon>
        <taxon>Cyanobacteriota</taxon>
        <taxon>Cyanophyceae</taxon>
        <taxon>Oscillatoriophycideae</taxon>
        <taxon>Chroococcales</taxon>
        <taxon>Aphanothecaceae</taxon>
        <taxon>Rubidibacter</taxon>
    </lineage>
</organism>
<gene>
    <name evidence="1" type="ORF">KR51_00016790</name>
</gene>
<dbReference type="AlphaFoldDB" id="U5DM81"/>